<dbReference type="Proteomes" id="UP000183015">
    <property type="component" value="Unassembled WGS sequence"/>
</dbReference>
<name>A0A1H8ABQ7_STRJI</name>
<organism evidence="1 2">
    <name type="scientific">Streptacidiphilus jiangxiensis</name>
    <dbReference type="NCBI Taxonomy" id="235985"/>
    <lineage>
        <taxon>Bacteria</taxon>
        <taxon>Bacillati</taxon>
        <taxon>Actinomycetota</taxon>
        <taxon>Actinomycetes</taxon>
        <taxon>Kitasatosporales</taxon>
        <taxon>Streptomycetaceae</taxon>
        <taxon>Streptacidiphilus</taxon>
    </lineage>
</organism>
<dbReference type="AlphaFoldDB" id="A0A1H8ABQ7"/>
<keyword evidence="2" id="KW-1185">Reference proteome</keyword>
<reference evidence="2" key="1">
    <citation type="submission" date="2016-10" db="EMBL/GenBank/DDBJ databases">
        <authorList>
            <person name="Varghese N."/>
        </authorList>
    </citation>
    <scope>NUCLEOTIDE SEQUENCE [LARGE SCALE GENOMIC DNA]</scope>
    <source>
        <strain evidence="2">DSM 45096 / BCRC 16803 / CGMCC 4.1857 / CIP 109030 / JCM 12277 / KCTC 19219 / NBRC 100920 / 33214</strain>
    </source>
</reference>
<evidence type="ECO:0000313" key="1">
    <source>
        <dbReference type="EMBL" id="SEM68312.1"/>
    </source>
</evidence>
<evidence type="ECO:0000313" key="2">
    <source>
        <dbReference type="Proteomes" id="UP000183015"/>
    </source>
</evidence>
<accession>A0A1H8ABQ7</accession>
<dbReference type="RefSeq" id="WP_042449628.1">
    <property type="nucleotide sequence ID" value="NZ_BBPN01000016.1"/>
</dbReference>
<protein>
    <submittedName>
        <fullName evidence="1">Uncharacterized protein</fullName>
    </submittedName>
</protein>
<dbReference type="EMBL" id="FOAZ01000043">
    <property type="protein sequence ID" value="SEM68312.1"/>
    <property type="molecule type" value="Genomic_DNA"/>
</dbReference>
<dbReference type="eggNOG" id="ENOG5032XFC">
    <property type="taxonomic scope" value="Bacteria"/>
</dbReference>
<dbReference type="OrthoDB" id="4190455at2"/>
<proteinExistence type="predicted"/>
<sequence>MKLTDLRELMRRRRPDYGLGLSFAAFRADPMIASLQWPDDVVEQFLYDHGDHGPFERDYGHVDLTAIVWTLEMVTAVELSTMPTGLSEADCIETFALHPGHYVSVRDSGIHVGVAEMWRDHGTWKRPPLLLDRRLLDSSASGLQVLEGRTRVGILRGRLRENDFVAATHEAWVGRPA</sequence>
<gene>
    <name evidence="1" type="ORF">SAMN05414137_14329</name>
</gene>